<evidence type="ECO:0000313" key="3">
    <source>
        <dbReference type="Proteomes" id="UP000800093"/>
    </source>
</evidence>
<reference evidence="3" key="1">
    <citation type="journal article" date="2020" name="Stud. Mycol.">
        <title>101 Dothideomycetes genomes: A test case for predicting lifestyles and emergence of pathogens.</title>
        <authorList>
            <person name="Haridas S."/>
            <person name="Albert R."/>
            <person name="Binder M."/>
            <person name="Bloem J."/>
            <person name="LaButti K."/>
            <person name="Salamov A."/>
            <person name="Andreopoulos B."/>
            <person name="Baker S."/>
            <person name="Barry K."/>
            <person name="Bills G."/>
            <person name="Bluhm B."/>
            <person name="Cannon C."/>
            <person name="Castanera R."/>
            <person name="Culley D."/>
            <person name="Daum C."/>
            <person name="Ezra D."/>
            <person name="Gonzalez J."/>
            <person name="Henrissat B."/>
            <person name="Kuo A."/>
            <person name="Liang C."/>
            <person name="Lipzen A."/>
            <person name="Lutzoni F."/>
            <person name="Magnuson J."/>
            <person name="Mondo S."/>
            <person name="Nolan M."/>
            <person name="Ohm R."/>
            <person name="Pangilinan J."/>
            <person name="Park H.-J."/>
            <person name="Ramirez L."/>
            <person name="Alfaro M."/>
            <person name="Sun H."/>
            <person name="Tritt A."/>
            <person name="Yoshinaga Y."/>
            <person name="Zwiers L.-H."/>
            <person name="Turgeon B."/>
            <person name="Goodwin S."/>
            <person name="Spatafora J."/>
            <person name="Crous P."/>
            <person name="Grigoriev I."/>
        </authorList>
    </citation>
    <scope>NUCLEOTIDE SEQUENCE [LARGE SCALE GENOMIC DNA]</scope>
    <source>
        <strain evidence="3">CBS 304.66</strain>
    </source>
</reference>
<evidence type="ECO:0000256" key="1">
    <source>
        <dbReference type="SAM" id="Phobius"/>
    </source>
</evidence>
<feature type="transmembrane region" description="Helical" evidence="1">
    <location>
        <begin position="231"/>
        <end position="251"/>
    </location>
</feature>
<gene>
    <name evidence="2" type="ORF">CC78DRAFT_615516</name>
</gene>
<name>A0A9P4KC71_9PLEO</name>
<dbReference type="EMBL" id="ML986602">
    <property type="protein sequence ID" value="KAF2265973.1"/>
    <property type="molecule type" value="Genomic_DNA"/>
</dbReference>
<organism evidence="2 3">
    <name type="scientific">Lojkania enalia</name>
    <dbReference type="NCBI Taxonomy" id="147567"/>
    <lineage>
        <taxon>Eukaryota</taxon>
        <taxon>Fungi</taxon>
        <taxon>Dikarya</taxon>
        <taxon>Ascomycota</taxon>
        <taxon>Pezizomycotina</taxon>
        <taxon>Dothideomycetes</taxon>
        <taxon>Pleosporomycetidae</taxon>
        <taxon>Pleosporales</taxon>
        <taxon>Pleosporales incertae sedis</taxon>
        <taxon>Lojkania</taxon>
    </lineage>
</organism>
<keyword evidence="3" id="KW-1185">Reference proteome</keyword>
<accession>A0A9P4KC71</accession>
<dbReference type="Proteomes" id="UP000800093">
    <property type="component" value="Unassembled WGS sequence"/>
</dbReference>
<comment type="caution">
    <text evidence="2">The sequence shown here is derived from an EMBL/GenBank/DDBJ whole genome shotgun (WGS) entry which is preliminary data.</text>
</comment>
<keyword evidence="1" id="KW-1133">Transmembrane helix</keyword>
<proteinExistence type="predicted"/>
<evidence type="ECO:0000313" key="2">
    <source>
        <dbReference type="EMBL" id="KAF2265973.1"/>
    </source>
</evidence>
<dbReference type="AlphaFoldDB" id="A0A9P4KC71"/>
<keyword evidence="1" id="KW-0472">Membrane</keyword>
<sequence>MLQKLDALLGGQRRRAQELPPNVQQIIPPSYRTKEGTMNIKETKQPHNRLKLRDIAFKSYSTASVSSILLVRKIVTWSAIRCVRVLESCLTLSEGVFHPPKNVDFMYNQKCRSAHCHNQGLTTFAITMVSLLKTHRRSIECLITTPIFRYLAIRTNAFGQSRNLDGAELSGSQLGSMLIAQTLALTKFFLHSVVPALSHGSTQVGGTISHESTTLLSHGHTGHQTPILRSLMLYTTVPLSALLSASVRLAVVKARTHSRT</sequence>
<keyword evidence="1" id="KW-0812">Transmembrane</keyword>
<protein>
    <submittedName>
        <fullName evidence="2">Uncharacterized protein</fullName>
    </submittedName>
</protein>